<evidence type="ECO:0000256" key="4">
    <source>
        <dbReference type="ARBA" id="ARBA00023040"/>
    </source>
</evidence>
<sequence>MVSRHIEYVSEDDVLADIAIKSSTSASLRTTNAILLAVLLIASYILNIILTTTIYTSKKLRSTLIYVIFAHIALVNLLDLSFSVLLSLLYVANGTWIFGDAWCKISATVQEFCELYTMLMLMLAAVERAVGLSFDSLVLPNQRPNEQCSFFTTKRVLVLATLLAMVSLAVSIPSATGLIPVKPFRNRYVCAVASGAPLGYTLSRVILYIGCLCVLLVCVSAIFKKREGNSLPQQSHDYSDFIRRNRARQEHLSRAKLVVLLVCVFILVAGPYITLSFTYEILNSSEFLAERDPLLDIPQDADTLITWLMFLFPLLSPISIFCWCTDVWTYAKELFCCRSDNPPSVGYFANGYNKGVNGMPGVMTLVATPEGLQLKLPSSGLPSDTAKYNQPLAVPQQYEPVQAPAPIMYPDSKPPAPVVKEVEKPVLAPSPEKRESEAAPAAPKKTKGNSDGKSRIKPPAAKGVVKPAKPRGGAGANAKRAAANARRPK</sequence>
<dbReference type="STRING" id="53326.A0A016VLT0"/>
<dbReference type="OrthoDB" id="5864106at2759"/>
<evidence type="ECO:0000259" key="10">
    <source>
        <dbReference type="PROSITE" id="PS50262"/>
    </source>
</evidence>
<evidence type="ECO:0000313" key="12">
    <source>
        <dbReference type="Proteomes" id="UP000024635"/>
    </source>
</evidence>
<proteinExistence type="predicted"/>
<gene>
    <name evidence="11" type="primary">Acey_s0008.g68</name>
    <name evidence="11" type="synonym">Acey-ZK813.5</name>
    <name evidence="11" type="ORF">Y032_0008g68</name>
</gene>
<feature type="region of interest" description="Disordered" evidence="8">
    <location>
        <begin position="404"/>
        <end position="489"/>
    </location>
</feature>
<keyword evidence="5 9" id="KW-0472">Membrane</keyword>
<evidence type="ECO:0000256" key="3">
    <source>
        <dbReference type="ARBA" id="ARBA00022989"/>
    </source>
</evidence>
<comment type="subcellular location">
    <subcellularLocation>
        <location evidence="1">Membrane</location>
        <topology evidence="1">Multi-pass membrane protein</topology>
    </subcellularLocation>
</comment>
<feature type="transmembrane region" description="Helical" evidence="9">
    <location>
        <begin position="156"/>
        <end position="179"/>
    </location>
</feature>
<keyword evidence="4" id="KW-0297">G-protein coupled receptor</keyword>
<evidence type="ECO:0000256" key="8">
    <source>
        <dbReference type="SAM" id="MobiDB-lite"/>
    </source>
</evidence>
<keyword evidence="6" id="KW-0675">Receptor</keyword>
<dbReference type="PANTHER" id="PTHR24238">
    <property type="entry name" value="G-PROTEIN COUPLED RECEPTOR"/>
    <property type="match status" value="1"/>
</dbReference>
<keyword evidence="2 9" id="KW-0812">Transmembrane</keyword>
<dbReference type="InterPro" id="IPR000276">
    <property type="entry name" value="GPCR_Rhodpsn"/>
</dbReference>
<organism evidence="11 12">
    <name type="scientific">Ancylostoma ceylanicum</name>
    <dbReference type="NCBI Taxonomy" id="53326"/>
    <lineage>
        <taxon>Eukaryota</taxon>
        <taxon>Metazoa</taxon>
        <taxon>Ecdysozoa</taxon>
        <taxon>Nematoda</taxon>
        <taxon>Chromadorea</taxon>
        <taxon>Rhabditida</taxon>
        <taxon>Rhabditina</taxon>
        <taxon>Rhabditomorpha</taxon>
        <taxon>Strongyloidea</taxon>
        <taxon>Ancylostomatidae</taxon>
        <taxon>Ancylostomatinae</taxon>
        <taxon>Ancylostoma</taxon>
    </lineage>
</organism>
<evidence type="ECO:0000256" key="2">
    <source>
        <dbReference type="ARBA" id="ARBA00022692"/>
    </source>
</evidence>
<keyword evidence="7" id="KW-0807">Transducer</keyword>
<keyword evidence="3 9" id="KW-1133">Transmembrane helix</keyword>
<evidence type="ECO:0000256" key="5">
    <source>
        <dbReference type="ARBA" id="ARBA00023136"/>
    </source>
</evidence>
<dbReference type="Pfam" id="PF00001">
    <property type="entry name" value="7tm_1"/>
    <property type="match status" value="1"/>
</dbReference>
<name>A0A016VLT0_9BILA</name>
<evidence type="ECO:0000256" key="6">
    <source>
        <dbReference type="ARBA" id="ARBA00023170"/>
    </source>
</evidence>
<accession>A0A016VLT0</accession>
<dbReference type="PROSITE" id="PS50262">
    <property type="entry name" value="G_PROTEIN_RECEP_F1_2"/>
    <property type="match status" value="1"/>
</dbReference>
<dbReference type="GO" id="GO:0004930">
    <property type="term" value="F:G protein-coupled receptor activity"/>
    <property type="evidence" value="ECO:0007669"/>
    <property type="project" value="UniProtKB-KW"/>
</dbReference>
<feature type="transmembrane region" description="Helical" evidence="9">
    <location>
        <begin position="304"/>
        <end position="324"/>
    </location>
</feature>
<feature type="transmembrane region" description="Helical" evidence="9">
    <location>
        <begin position="257"/>
        <end position="279"/>
    </location>
</feature>
<dbReference type="Gene3D" id="1.20.1070.10">
    <property type="entry name" value="Rhodopsin 7-helix transmembrane proteins"/>
    <property type="match status" value="1"/>
</dbReference>
<reference evidence="12" key="1">
    <citation type="journal article" date="2015" name="Nat. Genet.">
        <title>The genome and transcriptome of the zoonotic hookworm Ancylostoma ceylanicum identify infection-specific gene families.</title>
        <authorList>
            <person name="Schwarz E.M."/>
            <person name="Hu Y."/>
            <person name="Antoshechkin I."/>
            <person name="Miller M.M."/>
            <person name="Sternberg P.W."/>
            <person name="Aroian R.V."/>
        </authorList>
    </citation>
    <scope>NUCLEOTIDE SEQUENCE</scope>
    <source>
        <strain evidence="12">HY135</strain>
    </source>
</reference>
<keyword evidence="12" id="KW-1185">Reference proteome</keyword>
<protein>
    <recommendedName>
        <fullName evidence="10">G-protein coupled receptors family 1 profile domain-containing protein</fullName>
    </recommendedName>
</protein>
<feature type="domain" description="G-protein coupled receptors family 1 profile" evidence="10">
    <location>
        <begin position="46"/>
        <end position="320"/>
    </location>
</feature>
<dbReference type="GO" id="GO:0016020">
    <property type="term" value="C:membrane"/>
    <property type="evidence" value="ECO:0007669"/>
    <property type="project" value="UniProtKB-SubCell"/>
</dbReference>
<feature type="transmembrane region" description="Helical" evidence="9">
    <location>
        <begin position="64"/>
        <end position="92"/>
    </location>
</feature>
<dbReference type="PANTHER" id="PTHR24238:SF47">
    <property type="entry name" value="ECDYSTEROIDS_DOPAMINE RECEPTOR-RELATED"/>
    <property type="match status" value="1"/>
</dbReference>
<feature type="transmembrane region" description="Helical" evidence="9">
    <location>
        <begin position="205"/>
        <end position="223"/>
    </location>
</feature>
<feature type="transmembrane region" description="Helical" evidence="9">
    <location>
        <begin position="33"/>
        <end position="52"/>
    </location>
</feature>
<evidence type="ECO:0000256" key="9">
    <source>
        <dbReference type="SAM" id="Phobius"/>
    </source>
</evidence>
<comment type="caution">
    <text evidence="11">The sequence shown here is derived from an EMBL/GenBank/DDBJ whole genome shotgun (WGS) entry which is preliminary data.</text>
</comment>
<evidence type="ECO:0000313" key="11">
    <source>
        <dbReference type="EMBL" id="EYC28266.1"/>
    </source>
</evidence>
<dbReference type="EMBL" id="JARK01001344">
    <property type="protein sequence ID" value="EYC28266.1"/>
    <property type="molecule type" value="Genomic_DNA"/>
</dbReference>
<dbReference type="SUPFAM" id="SSF81321">
    <property type="entry name" value="Family A G protein-coupled receptor-like"/>
    <property type="match status" value="1"/>
</dbReference>
<feature type="compositionally biased region" description="Low complexity" evidence="8">
    <location>
        <begin position="466"/>
        <end position="489"/>
    </location>
</feature>
<dbReference type="InterPro" id="IPR017452">
    <property type="entry name" value="GPCR_Rhodpsn_7TM"/>
</dbReference>
<evidence type="ECO:0000256" key="7">
    <source>
        <dbReference type="ARBA" id="ARBA00023224"/>
    </source>
</evidence>
<dbReference type="AlphaFoldDB" id="A0A016VLT0"/>
<evidence type="ECO:0000256" key="1">
    <source>
        <dbReference type="ARBA" id="ARBA00004141"/>
    </source>
</evidence>
<dbReference type="Proteomes" id="UP000024635">
    <property type="component" value="Unassembled WGS sequence"/>
</dbReference>
<dbReference type="CDD" id="cd00637">
    <property type="entry name" value="7tm_classA_rhodopsin-like"/>
    <property type="match status" value="1"/>
</dbReference>